<name>A0A0M3HU46_ASCLU</name>
<keyword evidence="2" id="KW-1185">Reference proteome</keyword>
<accession>A0A0M3HU46</accession>
<protein>
    <submittedName>
        <fullName evidence="3">Uncharacterized protein</fullName>
    </submittedName>
</protein>
<proteinExistence type="predicted"/>
<dbReference type="WBParaSite" id="ALUE_0000627001-mRNA-1">
    <property type="protein sequence ID" value="ALUE_0000627001-mRNA-1"/>
    <property type="gene ID" value="ALUE_0000627001"/>
</dbReference>
<evidence type="ECO:0000256" key="1">
    <source>
        <dbReference type="SAM" id="MobiDB-lite"/>
    </source>
</evidence>
<feature type="compositionally biased region" description="Basic residues" evidence="1">
    <location>
        <begin position="28"/>
        <end position="38"/>
    </location>
</feature>
<dbReference type="AlphaFoldDB" id="A0A0M3HU46"/>
<feature type="compositionally biased region" description="Basic and acidic residues" evidence="1">
    <location>
        <begin position="47"/>
        <end position="64"/>
    </location>
</feature>
<evidence type="ECO:0000313" key="3">
    <source>
        <dbReference type="WBParaSite" id="ALUE_0000627001-mRNA-1"/>
    </source>
</evidence>
<evidence type="ECO:0000313" key="2">
    <source>
        <dbReference type="Proteomes" id="UP000036681"/>
    </source>
</evidence>
<sequence>MDEKYYESVEPTMVKQGAQPEQTDQRSSKRLRHLRGAHRIQMIAGTRRRDAAHPRSQRRAEQHTHLHKVN</sequence>
<organism evidence="2 3">
    <name type="scientific">Ascaris lumbricoides</name>
    <name type="common">Giant roundworm</name>
    <dbReference type="NCBI Taxonomy" id="6252"/>
    <lineage>
        <taxon>Eukaryota</taxon>
        <taxon>Metazoa</taxon>
        <taxon>Ecdysozoa</taxon>
        <taxon>Nematoda</taxon>
        <taxon>Chromadorea</taxon>
        <taxon>Rhabditida</taxon>
        <taxon>Spirurina</taxon>
        <taxon>Ascaridomorpha</taxon>
        <taxon>Ascaridoidea</taxon>
        <taxon>Ascarididae</taxon>
        <taxon>Ascaris</taxon>
    </lineage>
</organism>
<feature type="region of interest" description="Disordered" evidence="1">
    <location>
        <begin position="1"/>
        <end position="70"/>
    </location>
</feature>
<reference evidence="3" key="1">
    <citation type="submission" date="2017-02" db="UniProtKB">
        <authorList>
            <consortium name="WormBaseParasite"/>
        </authorList>
    </citation>
    <scope>IDENTIFICATION</scope>
</reference>
<dbReference type="Proteomes" id="UP000036681">
    <property type="component" value="Unplaced"/>
</dbReference>